<name>A0ABX6XP98_9GAMM</name>
<keyword evidence="2" id="KW-1185">Reference proteome</keyword>
<dbReference type="RefSeq" id="WP_180981652.1">
    <property type="nucleotide sequence ID" value="NZ_CP065720.1"/>
</dbReference>
<evidence type="ECO:0000313" key="2">
    <source>
        <dbReference type="Proteomes" id="UP000595058"/>
    </source>
</evidence>
<accession>A0ABX6XP98</accession>
<dbReference type="GeneID" id="75214131"/>
<reference evidence="1 2" key="1">
    <citation type="submission" date="2020-12" db="EMBL/GenBank/DDBJ databases">
        <title>FDA dAtabase for Regulatory Grade micrObial Sequences (FDA-ARGOS): Supporting development and validation of Infectious Disease Dx tests.</title>
        <authorList>
            <person name="Sproer C."/>
            <person name="Gronow S."/>
            <person name="Severitt S."/>
            <person name="Schroder I."/>
            <person name="Tallon L."/>
            <person name="Sadzewicz L."/>
            <person name="Zhao X."/>
            <person name="Boylan J."/>
            <person name="Ott S."/>
            <person name="Bowen H."/>
            <person name="Vavikolanu K."/>
            <person name="Mehta A."/>
            <person name="Aluvathingal J."/>
            <person name="Nadendla S."/>
            <person name="Lowell S."/>
            <person name="Myers T."/>
            <person name="Yan Y."/>
            <person name="Sichtig H."/>
        </authorList>
    </citation>
    <scope>NUCLEOTIDE SEQUENCE [LARGE SCALE GENOMIC DNA]</scope>
    <source>
        <strain evidence="1 2">FDAARGOS_877</strain>
    </source>
</reference>
<dbReference type="EMBL" id="CP065720">
    <property type="protein sequence ID" value="QPT16275.1"/>
    <property type="molecule type" value="Genomic_DNA"/>
</dbReference>
<evidence type="ECO:0000313" key="1">
    <source>
        <dbReference type="EMBL" id="QPT16275.1"/>
    </source>
</evidence>
<sequence length="57" mass="6000">MSHTKVNSLFSGDGALLDAPATLSSSQPADFACTASHFLLSGQEKVTKEKGHPDIRV</sequence>
<proteinExistence type="predicted"/>
<organism evidence="1 2">
    <name type="scientific">Stutzerimonas frequens</name>
    <dbReference type="NCBI Taxonomy" id="2968969"/>
    <lineage>
        <taxon>Bacteria</taxon>
        <taxon>Pseudomonadati</taxon>
        <taxon>Pseudomonadota</taxon>
        <taxon>Gammaproteobacteria</taxon>
        <taxon>Pseudomonadales</taxon>
        <taxon>Pseudomonadaceae</taxon>
        <taxon>Stutzerimonas</taxon>
    </lineage>
</organism>
<protein>
    <submittedName>
        <fullName evidence="1">Uncharacterized protein</fullName>
    </submittedName>
</protein>
<dbReference type="Proteomes" id="UP000595058">
    <property type="component" value="Chromosome"/>
</dbReference>
<gene>
    <name evidence="1" type="ORF">I6G34_12500</name>
</gene>